<dbReference type="RefSeq" id="WP_015895569.1">
    <property type="nucleotide sequence ID" value="NC_012489.1"/>
</dbReference>
<reference evidence="2" key="1">
    <citation type="submission" date="2006-03" db="EMBL/GenBank/DDBJ databases">
        <title>Complete genome sequence of Gemmatimonas aurantiaca T-27 that represents a novel phylum Gemmatimonadetes.</title>
        <authorList>
            <person name="Takasaki K."/>
            <person name="Ichikawa N."/>
            <person name="Miura H."/>
            <person name="Matsushita S."/>
            <person name="Watanabe Y."/>
            <person name="Oguchi A."/>
            <person name="Ankai A."/>
            <person name="Yashiro I."/>
            <person name="Takahashi M."/>
            <person name="Terui Y."/>
            <person name="Fukui S."/>
            <person name="Yokoyama H."/>
            <person name="Tanikawa S."/>
            <person name="Hanada S."/>
            <person name="Kamagata Y."/>
            <person name="Fujita N."/>
        </authorList>
    </citation>
    <scope>NUCLEOTIDE SEQUENCE [LARGE SCALE GENOMIC DNA]</scope>
    <source>
        <strain evidence="2">T-27 / DSM 14586 / JCM 11422 / NBRC 100505</strain>
    </source>
</reference>
<protein>
    <submittedName>
        <fullName evidence="1">Uncharacterized protein</fullName>
    </submittedName>
</protein>
<name>C1AE75_GEMAT</name>
<dbReference type="AlphaFoldDB" id="C1AE75"/>
<dbReference type="EMBL" id="AP009153">
    <property type="protein sequence ID" value="BAH40802.1"/>
    <property type="molecule type" value="Genomic_DNA"/>
</dbReference>
<dbReference type="KEGG" id="gau:GAU_3760"/>
<dbReference type="HOGENOM" id="CLU_993087_0_0_0"/>
<dbReference type="STRING" id="379066.GAU_3760"/>
<dbReference type="Proteomes" id="UP000002209">
    <property type="component" value="Chromosome"/>
</dbReference>
<gene>
    <name evidence="1" type="ordered locus">GAU_3760</name>
</gene>
<proteinExistence type="predicted"/>
<keyword evidence="2" id="KW-1185">Reference proteome</keyword>
<sequence>MARFLLRTLGTFGQLRLWSVGALLWVGGVGATVFAPTAARADSRAFTVCFTGGVRSCTYLELTTTAFFDGAGGRIGTAVDLFVRHAEGQPANNAAVVSALTGFHFAYAGSAVTPAGTTDISDELGLTSALVLTDDPSVAPYPVYTDGWRHTARSSTATSASPEFDNYLAFTNALQVDNGSGQLLTQYVGGCGVAAANGGVDAFYQTEMWTCGNGGYQFLTFTDAWFDAANVHSVGVSTWARFADSDVGVAAFCTRYLDTNTSFGDADGTPRWVTCAVTEV</sequence>
<accession>C1AE75</accession>
<evidence type="ECO:0000313" key="2">
    <source>
        <dbReference type="Proteomes" id="UP000002209"/>
    </source>
</evidence>
<evidence type="ECO:0000313" key="1">
    <source>
        <dbReference type="EMBL" id="BAH40802.1"/>
    </source>
</evidence>
<organism evidence="1 2">
    <name type="scientific">Gemmatimonas aurantiaca (strain DSM 14586 / JCM 11422 / NBRC 100505 / T-27)</name>
    <dbReference type="NCBI Taxonomy" id="379066"/>
    <lineage>
        <taxon>Bacteria</taxon>
        <taxon>Pseudomonadati</taxon>
        <taxon>Gemmatimonadota</taxon>
        <taxon>Gemmatimonadia</taxon>
        <taxon>Gemmatimonadales</taxon>
        <taxon>Gemmatimonadaceae</taxon>
        <taxon>Gemmatimonas</taxon>
    </lineage>
</organism>